<keyword evidence="1 4" id="KW-0732">Signal</keyword>
<dbReference type="Pfam" id="PF24568">
    <property type="entry name" value="CC_PcsB"/>
    <property type="match status" value="1"/>
</dbReference>
<feature type="signal peptide" evidence="4">
    <location>
        <begin position="1"/>
        <end position="28"/>
    </location>
</feature>
<feature type="coiled-coil region" evidence="2">
    <location>
        <begin position="27"/>
        <end position="61"/>
    </location>
</feature>
<evidence type="ECO:0000313" key="7">
    <source>
        <dbReference type="Proteomes" id="UP001055149"/>
    </source>
</evidence>
<evidence type="ECO:0000256" key="3">
    <source>
        <dbReference type="SAM" id="MobiDB-lite"/>
    </source>
</evidence>
<feature type="domain" description="Peptidase C51" evidence="5">
    <location>
        <begin position="251"/>
        <end position="379"/>
    </location>
</feature>
<dbReference type="SUPFAM" id="SSF54001">
    <property type="entry name" value="Cysteine proteinases"/>
    <property type="match status" value="1"/>
</dbReference>
<feature type="compositionally biased region" description="Low complexity" evidence="3">
    <location>
        <begin position="213"/>
        <end position="224"/>
    </location>
</feature>
<evidence type="ECO:0000313" key="6">
    <source>
        <dbReference type="EMBL" id="GKS80650.1"/>
    </source>
</evidence>
<evidence type="ECO:0000256" key="4">
    <source>
        <dbReference type="SAM" id="SignalP"/>
    </source>
</evidence>
<organism evidence="6 7">
    <name type="scientific">Ligilactobacillus pabuli</name>
    <dbReference type="NCBI Taxonomy" id="2886039"/>
    <lineage>
        <taxon>Bacteria</taxon>
        <taxon>Bacillati</taxon>
        <taxon>Bacillota</taxon>
        <taxon>Bacilli</taxon>
        <taxon>Lactobacillales</taxon>
        <taxon>Lactobacillaceae</taxon>
        <taxon>Ligilactobacillus</taxon>
    </lineage>
</organism>
<keyword evidence="7" id="KW-1185">Reference proteome</keyword>
<keyword evidence="2" id="KW-0175">Coiled coil</keyword>
<feature type="region of interest" description="Disordered" evidence="3">
    <location>
        <begin position="172"/>
        <end position="248"/>
    </location>
</feature>
<feature type="compositionally biased region" description="Basic and acidic residues" evidence="3">
    <location>
        <begin position="172"/>
        <end position="184"/>
    </location>
</feature>
<dbReference type="Gene3D" id="3.90.1720.10">
    <property type="entry name" value="endopeptidase domain like (from Nostoc punctiforme)"/>
    <property type="match status" value="1"/>
</dbReference>
<reference evidence="6" key="1">
    <citation type="journal article" date="2022" name="Int. J. Syst. Evol. Microbiol.">
        <title>A novel species of lactic acid bacteria, Ligilactobacillus pabuli sp. nov., isolated from alfalfa silage.</title>
        <authorList>
            <person name="Tohno M."/>
            <person name="Tanizawa Y."/>
            <person name="Sawada H."/>
            <person name="Sakamoto M."/>
            <person name="Ohkuma M."/>
            <person name="Kobayashi H."/>
        </authorList>
    </citation>
    <scope>NUCLEOTIDE SEQUENCE</scope>
    <source>
        <strain evidence="6">AF129</strain>
    </source>
</reference>
<protein>
    <submittedName>
        <fullName evidence="6">CHAP domain-containing protein</fullName>
    </submittedName>
</protein>
<dbReference type="RefSeq" id="WP_244054387.1">
    <property type="nucleotide sequence ID" value="NZ_BQXH01000002.1"/>
</dbReference>
<dbReference type="EMBL" id="BQXH01000002">
    <property type="protein sequence ID" value="GKS80650.1"/>
    <property type="molecule type" value="Genomic_DNA"/>
</dbReference>
<dbReference type="InterPro" id="IPR038765">
    <property type="entry name" value="Papain-like_cys_pep_sf"/>
</dbReference>
<comment type="caution">
    <text evidence="6">The sequence shown here is derived from an EMBL/GenBank/DDBJ whole genome shotgun (WGS) entry which is preliminary data.</text>
</comment>
<dbReference type="InterPro" id="IPR057309">
    <property type="entry name" value="PcsB_CC"/>
</dbReference>
<accession>A0ABQ5JHV9</accession>
<proteinExistence type="predicted"/>
<dbReference type="InterPro" id="IPR009148">
    <property type="entry name" value="PcsB-like"/>
</dbReference>
<dbReference type="Proteomes" id="UP001055149">
    <property type="component" value="Unassembled WGS sequence"/>
</dbReference>
<dbReference type="InterPro" id="IPR007921">
    <property type="entry name" value="CHAP_dom"/>
</dbReference>
<feature type="chain" id="PRO_5045907109" evidence="4">
    <location>
        <begin position="29"/>
        <end position="380"/>
    </location>
</feature>
<dbReference type="Gene3D" id="6.10.250.3150">
    <property type="match status" value="1"/>
</dbReference>
<feature type="compositionally biased region" description="Basic and acidic residues" evidence="3">
    <location>
        <begin position="191"/>
        <end position="209"/>
    </location>
</feature>
<sequence>MKKNLLSQCAIVLATVTTMSVVAPSVLADTTSDLNDVNSKISQVEEKISASQKKIDAATKVQMEKSQKINDLKSDIAKRDAQLKKQAQSAQLNSSNSMLKFVSDSDSFSDAVGRSVTVARIVGANNQAMQQQKDDKAQVETEQAALTKSVKAQKDEKLSLLRNQAELGAEKAELTAKKNSEDATAKANAEAARKAANDAKKTKDTEKAGRLVADANRAANADQDQANRDKQNDLTGHNGRDNGSAQKTQVKVEQVQLGGTSHGKGGGPNGYPAGQCTYYVKMVAPWVGGYWGNGQEWAGSAAAAGFRVDHTPAVGSVAVYAGGSSVGGWIAAPGYGHVAYVVGVNGSSVTIQQGGTGFSNPMGPNTQTLSAGAAMAYIHP</sequence>
<dbReference type="PRINTS" id="PR01852">
    <property type="entry name" value="SIBAPROTEIN"/>
</dbReference>
<dbReference type="PROSITE" id="PS50911">
    <property type="entry name" value="CHAP"/>
    <property type="match status" value="1"/>
</dbReference>
<name>A0ABQ5JHV9_9LACO</name>
<dbReference type="Pfam" id="PF05257">
    <property type="entry name" value="CHAP"/>
    <property type="match status" value="1"/>
</dbReference>
<evidence type="ECO:0000256" key="2">
    <source>
        <dbReference type="SAM" id="Coils"/>
    </source>
</evidence>
<gene>
    <name evidence="6" type="ORF">LPAF129_03350</name>
</gene>
<evidence type="ECO:0000259" key="5">
    <source>
        <dbReference type="PROSITE" id="PS50911"/>
    </source>
</evidence>
<evidence type="ECO:0000256" key="1">
    <source>
        <dbReference type="ARBA" id="ARBA00022729"/>
    </source>
</evidence>